<dbReference type="GO" id="GO:0005886">
    <property type="term" value="C:plasma membrane"/>
    <property type="evidence" value="ECO:0007669"/>
    <property type="project" value="UniProtKB-SubCell"/>
</dbReference>
<sequence>MELRNSISQILAIMVRNCAMLSFGMTLGFQTILIGGVLQDTDNFTNVGDHEVSWLGSTLWLALVVGCLGSGFLTEPIGRKRSMQLVTIPYVSSWIGFYFATKIWHLYLILIIMGFFSGVLEGPSITYVSEVSQPHLRGAMAISGAIAVTCGTFIQFLLGTFYNWRTCALISCVFPLLTFCMFFLVPESPQWLLSNNKLQEAKKGLAWVRGWTTVENVELEINTISQQLFVDNSLNKTVTLKKYLSQFFGRNFLCPLGLVSFIFCVATFTGGDTLQTYAITIFATMRIPISEYYATLLLGFVQVLGALINIGLLRALGKRRLVLIALLCISICNIVIAAYAYLSKAFYITLLKDSDVLSGLDMSSYTWIPITFLILLSLINQCGVYSLPWILMTEVFPYETRGVGSGICSGVSSFLSFLSNNLFLIVVSQVTVPGIYCLHSVIGVVGIIVLYIYLTETEGKTVESSATEFTEKPELVKKIQSDQCAGVTNLSFECDGHYVKFNDDFTSRL</sequence>
<feature type="transmembrane region" description="Helical" evidence="8">
    <location>
        <begin position="367"/>
        <end position="391"/>
    </location>
</feature>
<evidence type="ECO:0000256" key="3">
    <source>
        <dbReference type="ARBA" id="ARBA00022475"/>
    </source>
</evidence>
<protein>
    <recommendedName>
        <fullName evidence="9">Major facilitator superfamily (MFS) profile domain-containing protein</fullName>
    </recommendedName>
</protein>
<evidence type="ECO:0000256" key="5">
    <source>
        <dbReference type="ARBA" id="ARBA00022692"/>
    </source>
</evidence>
<organism evidence="10">
    <name type="scientific">Photinus pyralis</name>
    <name type="common">Common eastern firefly</name>
    <name type="synonym">Lampyris pyralis</name>
    <dbReference type="NCBI Taxonomy" id="7054"/>
    <lineage>
        <taxon>Eukaryota</taxon>
        <taxon>Metazoa</taxon>
        <taxon>Ecdysozoa</taxon>
        <taxon>Arthropoda</taxon>
        <taxon>Hexapoda</taxon>
        <taxon>Insecta</taxon>
        <taxon>Pterygota</taxon>
        <taxon>Neoptera</taxon>
        <taxon>Endopterygota</taxon>
        <taxon>Coleoptera</taxon>
        <taxon>Polyphaga</taxon>
        <taxon>Elateriformia</taxon>
        <taxon>Elateroidea</taxon>
        <taxon>Lampyridae</taxon>
        <taxon>Lampyrinae</taxon>
        <taxon>Photinus</taxon>
    </lineage>
</organism>
<proteinExistence type="predicted"/>
<evidence type="ECO:0000313" key="12">
    <source>
        <dbReference type="Proteomes" id="UP000327044"/>
    </source>
</evidence>
<feature type="transmembrane region" description="Helical" evidence="8">
    <location>
        <begin position="291"/>
        <end position="312"/>
    </location>
</feature>
<evidence type="ECO:0000256" key="7">
    <source>
        <dbReference type="ARBA" id="ARBA00023136"/>
    </source>
</evidence>
<comment type="subcellular location">
    <subcellularLocation>
        <location evidence="1">Cell membrane</location>
        <topology evidence="1">Multi-pass membrane protein</topology>
    </subcellularLocation>
</comment>
<evidence type="ECO:0000256" key="6">
    <source>
        <dbReference type="ARBA" id="ARBA00022989"/>
    </source>
</evidence>
<evidence type="ECO:0000259" key="9">
    <source>
        <dbReference type="PROSITE" id="PS50850"/>
    </source>
</evidence>
<dbReference type="PROSITE" id="PS00217">
    <property type="entry name" value="SUGAR_TRANSPORT_2"/>
    <property type="match status" value="1"/>
</dbReference>
<dbReference type="EMBL" id="GEZM01044105">
    <property type="protein sequence ID" value="JAV78514.1"/>
    <property type="molecule type" value="Transcribed_RNA"/>
</dbReference>
<keyword evidence="5 8" id="KW-0812">Transmembrane</keyword>
<evidence type="ECO:0000313" key="11">
    <source>
        <dbReference type="EMBL" id="KAB0804541.1"/>
    </source>
</evidence>
<dbReference type="FunFam" id="1.20.1250.20:FF:000218">
    <property type="entry name" value="facilitated trehalose transporter Tret1"/>
    <property type="match status" value="1"/>
</dbReference>
<feature type="domain" description="Major facilitator superfamily (MFS) profile" evidence="9">
    <location>
        <begin position="12"/>
        <end position="458"/>
    </location>
</feature>
<dbReference type="InterPro" id="IPR005829">
    <property type="entry name" value="Sugar_transporter_CS"/>
</dbReference>
<keyword evidence="2" id="KW-0813">Transport</keyword>
<evidence type="ECO:0000256" key="1">
    <source>
        <dbReference type="ARBA" id="ARBA00004651"/>
    </source>
</evidence>
<gene>
    <name evidence="11" type="ORF">PPYR_01511</name>
</gene>
<reference evidence="11" key="3">
    <citation type="submission" date="2019-08" db="EMBL/GenBank/DDBJ databases">
        <authorList>
            <consortium name="Photinus pyralis genome working group"/>
            <person name="Fallon T.R."/>
            <person name="Sander Lower S.E."/>
            <person name="Weng J.-K."/>
        </authorList>
    </citation>
    <scope>NUCLEOTIDE SEQUENCE</scope>
    <source>
        <strain evidence="11">1611_PpyrPB1</strain>
        <tissue evidence="11">Whole body</tissue>
    </source>
</reference>
<dbReference type="OrthoDB" id="6133115at2759"/>
<reference evidence="11 12" key="2">
    <citation type="journal article" date="2018" name="Elife">
        <title>Firefly genomes illuminate parallel origins of bioluminescence in beetles.</title>
        <authorList>
            <person name="Fallon T.R."/>
            <person name="Lower S.E."/>
            <person name="Chang C.H."/>
            <person name="Bessho-Uehara M."/>
            <person name="Martin G.J."/>
            <person name="Bewick A.J."/>
            <person name="Behringer M."/>
            <person name="Debat H.J."/>
            <person name="Wong I."/>
            <person name="Day J.C."/>
            <person name="Suvorov A."/>
            <person name="Silva C.J."/>
            <person name="Stanger-Hall K.F."/>
            <person name="Hall D.W."/>
            <person name="Schmitz R.J."/>
            <person name="Nelson D.R."/>
            <person name="Lewis S.M."/>
            <person name="Shigenobu S."/>
            <person name="Bybee S.M."/>
            <person name="Larracuente A.M."/>
            <person name="Oba Y."/>
            <person name="Weng J.K."/>
        </authorList>
    </citation>
    <scope>NUCLEOTIDE SEQUENCE [LARGE SCALE GENOMIC DNA]</scope>
    <source>
        <strain evidence="11">1611_PpyrPB1</strain>
        <tissue evidence="11">Whole body</tissue>
    </source>
</reference>
<feature type="transmembrane region" description="Helical" evidence="8">
    <location>
        <begin position="433"/>
        <end position="454"/>
    </location>
</feature>
<dbReference type="AlphaFoldDB" id="A0A1Y1LY48"/>
<evidence type="ECO:0000256" key="4">
    <source>
        <dbReference type="ARBA" id="ARBA00022597"/>
    </source>
</evidence>
<keyword evidence="3" id="KW-1003">Cell membrane</keyword>
<feature type="transmembrane region" description="Helical" evidence="8">
    <location>
        <begin position="12"/>
        <end position="34"/>
    </location>
</feature>
<evidence type="ECO:0000256" key="8">
    <source>
        <dbReference type="SAM" id="Phobius"/>
    </source>
</evidence>
<reference evidence="10" key="1">
    <citation type="journal article" date="2016" name="Sci. Rep.">
        <title>Molecular characterization of firefly nuptial gifts: a multi-omics approach sheds light on postcopulatory sexual selection.</title>
        <authorList>
            <person name="Al-Wathiqui N."/>
            <person name="Fallon T.R."/>
            <person name="South A."/>
            <person name="Weng J.K."/>
            <person name="Lewis S.M."/>
        </authorList>
    </citation>
    <scope>NUCLEOTIDE SEQUENCE</scope>
</reference>
<dbReference type="InterPro" id="IPR050549">
    <property type="entry name" value="MFS_Trehalose_Transporter"/>
</dbReference>
<dbReference type="InParanoid" id="A0A1Y1LY48"/>
<dbReference type="GO" id="GO:0022857">
    <property type="term" value="F:transmembrane transporter activity"/>
    <property type="evidence" value="ECO:0007669"/>
    <property type="project" value="InterPro"/>
</dbReference>
<dbReference type="InterPro" id="IPR005828">
    <property type="entry name" value="MFS_sugar_transport-like"/>
</dbReference>
<dbReference type="Proteomes" id="UP000327044">
    <property type="component" value="Unassembled WGS sequence"/>
</dbReference>
<feature type="transmembrane region" description="Helical" evidence="8">
    <location>
        <begin position="54"/>
        <end position="73"/>
    </location>
</feature>
<keyword evidence="7 8" id="KW-0472">Membrane</keyword>
<evidence type="ECO:0000256" key="2">
    <source>
        <dbReference type="ARBA" id="ARBA00022448"/>
    </source>
</evidence>
<dbReference type="PROSITE" id="PS50850">
    <property type="entry name" value="MFS"/>
    <property type="match status" value="1"/>
</dbReference>
<dbReference type="SUPFAM" id="SSF103473">
    <property type="entry name" value="MFS general substrate transporter"/>
    <property type="match status" value="1"/>
</dbReference>
<keyword evidence="12" id="KW-1185">Reference proteome</keyword>
<dbReference type="PANTHER" id="PTHR48021">
    <property type="match status" value="1"/>
</dbReference>
<dbReference type="EMBL" id="VVIM01000001">
    <property type="protein sequence ID" value="KAB0804541.1"/>
    <property type="molecule type" value="Genomic_DNA"/>
</dbReference>
<feature type="transmembrane region" description="Helical" evidence="8">
    <location>
        <begin position="403"/>
        <end position="427"/>
    </location>
</feature>
<feature type="transmembrane region" description="Helical" evidence="8">
    <location>
        <begin position="252"/>
        <end position="271"/>
    </location>
</feature>
<dbReference type="Pfam" id="PF00083">
    <property type="entry name" value="Sugar_tr"/>
    <property type="match status" value="1"/>
</dbReference>
<keyword evidence="6 8" id="KW-1133">Transmembrane helix</keyword>
<dbReference type="InterPro" id="IPR036259">
    <property type="entry name" value="MFS_trans_sf"/>
</dbReference>
<accession>A0A1Y1LY48</accession>
<dbReference type="InterPro" id="IPR020846">
    <property type="entry name" value="MFS_dom"/>
</dbReference>
<dbReference type="PANTHER" id="PTHR48021:SF39">
    <property type="entry name" value="MAJOR FACILITATOR SUPERFAMILY (MFS) PROFILE DOMAIN-CONTAINING PROTEIN"/>
    <property type="match status" value="1"/>
</dbReference>
<keyword evidence="4" id="KW-0762">Sugar transport</keyword>
<evidence type="ECO:0000313" key="10">
    <source>
        <dbReference type="EMBL" id="JAV78514.1"/>
    </source>
</evidence>
<dbReference type="Gene3D" id="1.20.1250.20">
    <property type="entry name" value="MFS general substrate transporter like domains"/>
    <property type="match status" value="1"/>
</dbReference>
<feature type="transmembrane region" description="Helical" evidence="8">
    <location>
        <begin position="140"/>
        <end position="162"/>
    </location>
</feature>
<name>A0A1Y1LY48_PHOPY</name>
<feature type="transmembrane region" description="Helical" evidence="8">
    <location>
        <begin position="321"/>
        <end position="342"/>
    </location>
</feature>